<evidence type="ECO:0000313" key="2">
    <source>
        <dbReference type="EMBL" id="GIH80039.1"/>
    </source>
</evidence>
<dbReference type="Gene3D" id="2.60.120.260">
    <property type="entry name" value="Galactose-binding domain-like"/>
    <property type="match status" value="2"/>
</dbReference>
<proteinExistence type="predicted"/>
<reference evidence="2 3" key="1">
    <citation type="submission" date="2021-01" db="EMBL/GenBank/DDBJ databases">
        <title>Whole genome shotgun sequence of Planobispora longispora NBRC 13918.</title>
        <authorList>
            <person name="Komaki H."/>
            <person name="Tamura T."/>
        </authorList>
    </citation>
    <scope>NUCLEOTIDE SEQUENCE [LARGE SCALE GENOMIC DNA]</scope>
    <source>
        <strain evidence="2 3">NBRC 13918</strain>
    </source>
</reference>
<dbReference type="PANTHER" id="PTHR12631:SF10">
    <property type="entry name" value="BETA-XYLOSIDASE-LIKE PROTEIN-RELATED"/>
    <property type="match status" value="1"/>
</dbReference>
<accession>A0A8J3RRT7</accession>
<dbReference type="GO" id="GO:0004553">
    <property type="term" value="F:hydrolase activity, hydrolyzing O-glycosyl compounds"/>
    <property type="evidence" value="ECO:0007669"/>
    <property type="project" value="TreeGrafter"/>
</dbReference>
<dbReference type="PROSITE" id="PS51318">
    <property type="entry name" value="TAT"/>
    <property type="match status" value="1"/>
</dbReference>
<dbReference type="RefSeq" id="WP_203894489.1">
    <property type="nucleotide sequence ID" value="NZ_BOOH01000055.1"/>
</dbReference>
<dbReference type="Proteomes" id="UP000616724">
    <property type="component" value="Unassembled WGS sequence"/>
</dbReference>
<feature type="chain" id="PRO_5035197332" evidence="1">
    <location>
        <begin position="25"/>
        <end position="792"/>
    </location>
</feature>
<keyword evidence="1" id="KW-0732">Signal</keyword>
<name>A0A8J3RRT7_9ACTN</name>
<feature type="signal peptide" evidence="1">
    <location>
        <begin position="1"/>
        <end position="24"/>
    </location>
</feature>
<dbReference type="InterPro" id="IPR006311">
    <property type="entry name" value="TAT_signal"/>
</dbReference>
<dbReference type="PANTHER" id="PTHR12631">
    <property type="entry name" value="ALPHA-L-IDURONIDASE"/>
    <property type="match status" value="1"/>
</dbReference>
<dbReference type="AlphaFoldDB" id="A0A8J3RRT7"/>
<keyword evidence="3" id="KW-1185">Reference proteome</keyword>
<dbReference type="InterPro" id="IPR017853">
    <property type="entry name" value="GH"/>
</dbReference>
<dbReference type="EMBL" id="BOOH01000055">
    <property type="protein sequence ID" value="GIH80039.1"/>
    <property type="molecule type" value="Genomic_DNA"/>
</dbReference>
<dbReference type="SUPFAM" id="SSF51445">
    <property type="entry name" value="(Trans)glycosidases"/>
    <property type="match status" value="1"/>
</dbReference>
<dbReference type="Gene3D" id="3.20.20.80">
    <property type="entry name" value="Glycosidases"/>
    <property type="match status" value="1"/>
</dbReference>
<evidence type="ECO:0000313" key="3">
    <source>
        <dbReference type="Proteomes" id="UP000616724"/>
    </source>
</evidence>
<evidence type="ECO:0000256" key="1">
    <source>
        <dbReference type="SAM" id="SignalP"/>
    </source>
</evidence>
<organism evidence="2 3">
    <name type="scientific">Planobispora longispora</name>
    <dbReference type="NCBI Taxonomy" id="28887"/>
    <lineage>
        <taxon>Bacteria</taxon>
        <taxon>Bacillati</taxon>
        <taxon>Actinomycetota</taxon>
        <taxon>Actinomycetes</taxon>
        <taxon>Streptosporangiales</taxon>
        <taxon>Streptosporangiaceae</taxon>
        <taxon>Planobispora</taxon>
    </lineage>
</organism>
<sequence>MRSAARRTALIAALALTALLAALAAPTGAAALRSPAVSSPQLLIAEDFDEPFTTTAPGFRVNRWPGPDGRLPGYEASSGPGASGGAQRFRIVSRSTGAGAHLYRAWPFERGTAYRVSLAIRASRATRVQLLLRRDGERAFDVAAATTAEVSTNWAQVTLQGTYSWADPGSFRVAPLEDDVDVFIDRFTLSSVTDADARSPLHIPPSMDPRIGTTDTAVDFEGPYHTGRRLAPGWNLNDAASDLADVDAGAATAPGYHDPDGEGAAAQRLLIKPGSRAALYYDPRRFGCPRGRTYRISAQMRTDAGQRAGARLGVRRDIRNAFTYLAEQSVTLTGRWQKVQFQVACAQAPGIPVSIRLTALSAERNIYLDDMVISEIHGNPWAPAGDGAVSDNLFGLHTQKIDAASWRWPPLGQHVVRLWDSGTQWFRLEPTQDGWDWSNGKVGKRLEVTYVKKLIDIREHLDPKLKIIYVLGQTPAWARPPGATGPQSPPESDDDWRDYVRTLAQRYAGKITVWELWNEFDYGLFYTGDAKRLARLAEIARQELKAAYAGNILLSPSITVNGIDSLHRFLAAGGKDHIDGVAFHWYFATDPENAGVIDNIRTLMDRHGIGHLKLWNTEGGMQSCVGGGPCLNGTNAVCLKQGPCTVELCKTPGGCRPITDAERRSAVARALFVMAGRGIENFNFYMLEEAYDARLMKDGKPSLEGEGYQAAAEWLSGARITASYRVAEDIYVFRLARGRQRYSVLWTTGPPERVELPPGWNAHTVTTLSGHTAAIAGDRQISIGLEPVRIDS</sequence>
<gene>
    <name evidence="2" type="ORF">Plo01_64680</name>
</gene>
<comment type="caution">
    <text evidence="2">The sequence shown here is derived from an EMBL/GenBank/DDBJ whole genome shotgun (WGS) entry which is preliminary data.</text>
</comment>
<dbReference type="InterPro" id="IPR051923">
    <property type="entry name" value="Glycosyl_Hydrolase_39"/>
</dbReference>
<protein>
    <submittedName>
        <fullName evidence="2">Uncharacterized protein</fullName>
    </submittedName>
</protein>